<dbReference type="Gene3D" id="3.40.50.720">
    <property type="entry name" value="NAD(P)-binding Rossmann-like Domain"/>
    <property type="match status" value="1"/>
</dbReference>
<name>A0A926HYQ5_9FIRM</name>
<dbReference type="PROSITE" id="PS51257">
    <property type="entry name" value="PROKAR_LIPOPROTEIN"/>
    <property type="match status" value="1"/>
</dbReference>
<proteinExistence type="inferred from homology"/>
<dbReference type="GO" id="GO:0008206">
    <property type="term" value="P:bile acid metabolic process"/>
    <property type="evidence" value="ECO:0007669"/>
    <property type="project" value="UniProtKB-ARBA"/>
</dbReference>
<dbReference type="InterPro" id="IPR036291">
    <property type="entry name" value="NAD(P)-bd_dom_sf"/>
</dbReference>
<dbReference type="SUPFAM" id="SSF51735">
    <property type="entry name" value="NAD(P)-binding Rossmann-fold domains"/>
    <property type="match status" value="1"/>
</dbReference>
<dbReference type="FunFam" id="3.40.50.720:FF:000084">
    <property type="entry name" value="Short-chain dehydrogenase reductase"/>
    <property type="match status" value="1"/>
</dbReference>
<dbReference type="GO" id="GO:0016491">
    <property type="term" value="F:oxidoreductase activity"/>
    <property type="evidence" value="ECO:0007669"/>
    <property type="project" value="UniProtKB-KW"/>
</dbReference>
<evidence type="ECO:0000313" key="5">
    <source>
        <dbReference type="Proteomes" id="UP000611762"/>
    </source>
</evidence>
<keyword evidence="3" id="KW-0443">Lipid metabolism</keyword>
<keyword evidence="3" id="KW-0753">Steroid metabolism</keyword>
<dbReference type="PRINTS" id="PR00081">
    <property type="entry name" value="GDHRDH"/>
</dbReference>
<gene>
    <name evidence="4" type="ORF">H8698_10235</name>
</gene>
<dbReference type="Pfam" id="PF13561">
    <property type="entry name" value="adh_short_C2"/>
    <property type="match status" value="1"/>
</dbReference>
<comment type="caution">
    <text evidence="4">The sequence shown here is derived from an EMBL/GenBank/DDBJ whole genome shotgun (WGS) entry which is preliminary data.</text>
</comment>
<dbReference type="RefSeq" id="WP_249313401.1">
    <property type="nucleotide sequence ID" value="NZ_JACRSU010000003.1"/>
</dbReference>
<evidence type="ECO:0000256" key="2">
    <source>
        <dbReference type="ARBA" id="ARBA00023002"/>
    </source>
</evidence>
<dbReference type="InterPro" id="IPR050259">
    <property type="entry name" value="SDR"/>
</dbReference>
<keyword evidence="5" id="KW-1185">Reference proteome</keyword>
<accession>A0A926HYQ5</accession>
<evidence type="ECO:0000313" key="4">
    <source>
        <dbReference type="EMBL" id="MBC8541354.1"/>
    </source>
</evidence>
<protein>
    <submittedName>
        <fullName evidence="4">SDR family oxidoreductase</fullName>
    </submittedName>
</protein>
<dbReference type="AlphaFoldDB" id="A0A926HYQ5"/>
<dbReference type="Proteomes" id="UP000611762">
    <property type="component" value="Unassembled WGS sequence"/>
</dbReference>
<dbReference type="InterPro" id="IPR002347">
    <property type="entry name" value="SDR_fam"/>
</dbReference>
<dbReference type="CDD" id="cd05233">
    <property type="entry name" value="SDR_c"/>
    <property type="match status" value="1"/>
</dbReference>
<dbReference type="PRINTS" id="PR00080">
    <property type="entry name" value="SDRFAMILY"/>
</dbReference>
<evidence type="ECO:0000256" key="1">
    <source>
        <dbReference type="ARBA" id="ARBA00006484"/>
    </source>
</evidence>
<organism evidence="4 5">
    <name type="scientific">Congzhengia minquanensis</name>
    <dbReference type="NCBI Taxonomy" id="2763657"/>
    <lineage>
        <taxon>Bacteria</taxon>
        <taxon>Bacillati</taxon>
        <taxon>Bacillota</taxon>
        <taxon>Clostridia</taxon>
        <taxon>Eubacteriales</taxon>
        <taxon>Oscillospiraceae</taxon>
        <taxon>Congzhengia</taxon>
    </lineage>
</organism>
<reference evidence="4" key="1">
    <citation type="submission" date="2020-08" db="EMBL/GenBank/DDBJ databases">
        <title>Genome public.</title>
        <authorList>
            <person name="Liu C."/>
            <person name="Sun Q."/>
        </authorList>
    </citation>
    <scope>NUCLEOTIDE SEQUENCE</scope>
    <source>
        <strain evidence="4">H8</strain>
    </source>
</reference>
<dbReference type="PANTHER" id="PTHR42879">
    <property type="entry name" value="3-OXOACYL-(ACYL-CARRIER-PROTEIN) REDUCTASE"/>
    <property type="match status" value="1"/>
</dbReference>
<keyword evidence="2" id="KW-0560">Oxidoreductase</keyword>
<comment type="similarity">
    <text evidence="1">Belongs to the short-chain dehydrogenases/reductases (SDR) family.</text>
</comment>
<sequence>MFNLTGKTALVTGSTQGIGFAVAACLAGQGASVFVHGGTSAGKAEDAAKKIPGAKAVCVDLSEKDAAAKLLEATDSVDILVCNASVQFRKKWNEITHKEIEAQLQVNFAATLGLIQQFAPHMKENRWGRIITVGSVQQYKPHKDMAVYAASKAAQMSLVTNLAKQLAPFGITVNNLSPGVILTPRNEDVLNDAEYKKQVLSGIPCGFAGTAEDCAAPILLLASNEGRYITGCDLVADGGMRL</sequence>
<dbReference type="EMBL" id="JACRSU010000003">
    <property type="protein sequence ID" value="MBC8541354.1"/>
    <property type="molecule type" value="Genomic_DNA"/>
</dbReference>
<evidence type="ECO:0000256" key="3">
    <source>
        <dbReference type="ARBA" id="ARBA00023221"/>
    </source>
</evidence>